<dbReference type="InterPro" id="IPR036020">
    <property type="entry name" value="WW_dom_sf"/>
</dbReference>
<dbReference type="SMART" id="SM00456">
    <property type="entry name" value="WW"/>
    <property type="match status" value="1"/>
</dbReference>
<feature type="compositionally biased region" description="Acidic residues" evidence="1">
    <location>
        <begin position="214"/>
        <end position="223"/>
    </location>
</feature>
<gene>
    <name evidence="3" type="ORF">CYMTET_21208</name>
</gene>
<evidence type="ECO:0000259" key="2">
    <source>
        <dbReference type="PROSITE" id="PS50020"/>
    </source>
</evidence>
<dbReference type="PROSITE" id="PS50020">
    <property type="entry name" value="WW_DOMAIN_2"/>
    <property type="match status" value="1"/>
</dbReference>
<dbReference type="PANTHER" id="PTHR47852">
    <property type="entry name" value="OS06G0298400 PROTEIN"/>
    <property type="match status" value="1"/>
</dbReference>
<name>A0AAE0L369_9CHLO</name>
<sequence>MGKKRGMEALSRRRPKIDVFEAEEEAETVDPIAAAIAAKNARKLAETAAVKRAAAAAAAKAAPAAMKTWFKGDPPSGTANGDQSESAEDKEGDEEEDDTENSLASLLGEYGNEEGDTESNSPVATKKPKDGDPLDSQVSDFMSELETSGLLAEEEESKSVSQQQGGAGSSATSDSAPSIWQEVLDPNTKHVYFWNTETGEVSWDTPTELKDGSAETELEQDDAPESRQGDTPMACSEVLTSSSSQRTESAVAAAKGGAGQEGATDAPLSPTSSATRSRGSDPDSKVAEASKDDAEGSHETEAGIGSGSAEDEDGGSGQATQGEGEVDSLVPAYGPPDEVDEAAEVLPLPDVETFGGLLVGQLQEHASGSPVKISPLVQLQLEVEVRLADWRRLCGTPAAAFFAEYTVAQLRRIESELPSAVKAHAATEPSMEKSTTPAQQEAASKAVIAARGERMAVKTKESGLPATVLPAAVAAAGAKRAVQDEDMDDDVEMDLDESSVPPAAEPAVVTPASATPVQAVAPASAASVARTTAIHANPSSALNPLLTRAAAVSASAYASPAAAASSAYYPPASATNPAAPVPYGYGYGYSYSPAPAPMPADAYFATPSSAP</sequence>
<feature type="compositionally biased region" description="Low complexity" evidence="1">
    <location>
        <begin position="159"/>
        <end position="178"/>
    </location>
</feature>
<dbReference type="AlphaFoldDB" id="A0AAE0L369"/>
<feature type="compositionally biased region" description="Basic and acidic residues" evidence="1">
    <location>
        <begin position="1"/>
        <end position="19"/>
    </location>
</feature>
<protein>
    <recommendedName>
        <fullName evidence="2">WW domain-containing protein</fullName>
    </recommendedName>
</protein>
<feature type="compositionally biased region" description="Low complexity" evidence="1">
    <location>
        <begin position="54"/>
        <end position="67"/>
    </location>
</feature>
<reference evidence="3 4" key="1">
    <citation type="journal article" date="2015" name="Genome Biol. Evol.">
        <title>Comparative Genomics of a Bacterivorous Green Alga Reveals Evolutionary Causalities and Consequences of Phago-Mixotrophic Mode of Nutrition.</title>
        <authorList>
            <person name="Burns J.A."/>
            <person name="Paasch A."/>
            <person name="Narechania A."/>
            <person name="Kim E."/>
        </authorList>
    </citation>
    <scope>NUCLEOTIDE SEQUENCE [LARGE SCALE GENOMIC DNA]</scope>
    <source>
        <strain evidence="3 4">PLY_AMNH</strain>
    </source>
</reference>
<organism evidence="3 4">
    <name type="scientific">Cymbomonas tetramitiformis</name>
    <dbReference type="NCBI Taxonomy" id="36881"/>
    <lineage>
        <taxon>Eukaryota</taxon>
        <taxon>Viridiplantae</taxon>
        <taxon>Chlorophyta</taxon>
        <taxon>Pyramimonadophyceae</taxon>
        <taxon>Pyramimonadales</taxon>
        <taxon>Pyramimonadaceae</taxon>
        <taxon>Cymbomonas</taxon>
    </lineage>
</organism>
<evidence type="ECO:0000313" key="3">
    <source>
        <dbReference type="EMBL" id="KAK3270393.1"/>
    </source>
</evidence>
<dbReference type="CDD" id="cd00201">
    <property type="entry name" value="WW"/>
    <property type="match status" value="1"/>
</dbReference>
<dbReference type="Gene3D" id="2.20.70.10">
    <property type="match status" value="1"/>
</dbReference>
<feature type="compositionally biased region" description="Polar residues" evidence="1">
    <location>
        <begin position="238"/>
        <end position="248"/>
    </location>
</feature>
<evidence type="ECO:0000256" key="1">
    <source>
        <dbReference type="SAM" id="MobiDB-lite"/>
    </source>
</evidence>
<feature type="compositionally biased region" description="Basic and acidic residues" evidence="1">
    <location>
        <begin position="278"/>
        <end position="301"/>
    </location>
</feature>
<feature type="region of interest" description="Disordered" evidence="1">
    <location>
        <begin position="197"/>
        <end position="339"/>
    </location>
</feature>
<dbReference type="PANTHER" id="PTHR47852:SF2">
    <property type="entry name" value="WW DOMAIN-CONTAINING PROTEIN"/>
    <property type="match status" value="1"/>
</dbReference>
<dbReference type="Pfam" id="PF00397">
    <property type="entry name" value="WW"/>
    <property type="match status" value="1"/>
</dbReference>
<feature type="compositionally biased region" description="Acidic residues" evidence="1">
    <location>
        <begin position="85"/>
        <end position="100"/>
    </location>
</feature>
<feature type="domain" description="WW" evidence="2">
    <location>
        <begin position="174"/>
        <end position="208"/>
    </location>
</feature>
<keyword evidence="4" id="KW-1185">Reference proteome</keyword>
<dbReference type="InterPro" id="IPR001202">
    <property type="entry name" value="WW_dom"/>
</dbReference>
<dbReference type="SUPFAM" id="SSF51045">
    <property type="entry name" value="WW domain"/>
    <property type="match status" value="1"/>
</dbReference>
<feature type="region of interest" description="Disordered" evidence="1">
    <location>
        <begin position="54"/>
        <end position="182"/>
    </location>
</feature>
<dbReference type="Proteomes" id="UP001190700">
    <property type="component" value="Unassembled WGS sequence"/>
</dbReference>
<proteinExistence type="predicted"/>
<comment type="caution">
    <text evidence="3">The sequence shown here is derived from an EMBL/GenBank/DDBJ whole genome shotgun (WGS) entry which is preliminary data.</text>
</comment>
<dbReference type="EMBL" id="LGRX02010415">
    <property type="protein sequence ID" value="KAK3270393.1"/>
    <property type="molecule type" value="Genomic_DNA"/>
</dbReference>
<feature type="region of interest" description="Disordered" evidence="1">
    <location>
        <begin position="1"/>
        <end position="27"/>
    </location>
</feature>
<evidence type="ECO:0000313" key="4">
    <source>
        <dbReference type="Proteomes" id="UP001190700"/>
    </source>
</evidence>
<accession>A0AAE0L369</accession>